<evidence type="ECO:0000313" key="2">
    <source>
        <dbReference type="Proteomes" id="UP000822688"/>
    </source>
</evidence>
<dbReference type="EMBL" id="CM026425">
    <property type="protein sequence ID" value="KAG0576286.1"/>
    <property type="molecule type" value="Genomic_DNA"/>
</dbReference>
<proteinExistence type="predicted"/>
<name>A0A8T0HZH2_CERPU</name>
<accession>A0A8T0HZH2</accession>
<reference evidence="1" key="1">
    <citation type="submission" date="2020-06" db="EMBL/GenBank/DDBJ databases">
        <title>WGS assembly of Ceratodon purpureus strain R40.</title>
        <authorList>
            <person name="Carey S.B."/>
            <person name="Jenkins J."/>
            <person name="Shu S."/>
            <person name="Lovell J.T."/>
            <person name="Sreedasyam A."/>
            <person name="Maumus F."/>
            <person name="Tiley G.P."/>
            <person name="Fernandez-Pozo N."/>
            <person name="Barry K."/>
            <person name="Chen C."/>
            <person name="Wang M."/>
            <person name="Lipzen A."/>
            <person name="Daum C."/>
            <person name="Saski C.A."/>
            <person name="Payton A.C."/>
            <person name="Mcbreen J.C."/>
            <person name="Conrad R.E."/>
            <person name="Kollar L.M."/>
            <person name="Olsson S."/>
            <person name="Huttunen S."/>
            <person name="Landis J.B."/>
            <person name="Wickett N.J."/>
            <person name="Johnson M.G."/>
            <person name="Rensing S.A."/>
            <person name="Grimwood J."/>
            <person name="Schmutz J."/>
            <person name="Mcdaniel S.F."/>
        </authorList>
    </citation>
    <scope>NUCLEOTIDE SEQUENCE</scope>
    <source>
        <strain evidence="1">R40</strain>
    </source>
</reference>
<protein>
    <submittedName>
        <fullName evidence="1">Uncharacterized protein</fullName>
    </submittedName>
</protein>
<organism evidence="1 2">
    <name type="scientific">Ceratodon purpureus</name>
    <name type="common">Fire moss</name>
    <name type="synonym">Dicranum purpureum</name>
    <dbReference type="NCBI Taxonomy" id="3225"/>
    <lineage>
        <taxon>Eukaryota</taxon>
        <taxon>Viridiplantae</taxon>
        <taxon>Streptophyta</taxon>
        <taxon>Embryophyta</taxon>
        <taxon>Bryophyta</taxon>
        <taxon>Bryophytina</taxon>
        <taxon>Bryopsida</taxon>
        <taxon>Dicranidae</taxon>
        <taxon>Pseudoditrichales</taxon>
        <taxon>Ditrichaceae</taxon>
        <taxon>Ceratodon</taxon>
    </lineage>
</organism>
<sequence length="44" mass="5045">MFCTKISQITAATKLPALVFLWPSPYLWSIMALKASRMQHHVLN</sequence>
<dbReference type="AlphaFoldDB" id="A0A8T0HZH2"/>
<keyword evidence="2" id="KW-1185">Reference proteome</keyword>
<comment type="caution">
    <text evidence="1">The sequence shown here is derived from an EMBL/GenBank/DDBJ whole genome shotgun (WGS) entry which is preliminary data.</text>
</comment>
<dbReference type="Proteomes" id="UP000822688">
    <property type="component" value="Chromosome 5"/>
</dbReference>
<evidence type="ECO:0000313" key="1">
    <source>
        <dbReference type="EMBL" id="KAG0576286.1"/>
    </source>
</evidence>
<gene>
    <name evidence="1" type="ORF">KC19_5G069100</name>
</gene>